<protein>
    <recommendedName>
        <fullName evidence="3">YqzE-like protein</fullName>
    </recommendedName>
</protein>
<sequence length="70" mass="8503">MKSDEYVKFLTEQFVRYMETPRAERKRAKIEQRALRPPLRNELFGQIPNAIESYALQLKDFFNKKNRKPQ</sequence>
<evidence type="ECO:0008006" key="3">
    <source>
        <dbReference type="Google" id="ProtNLM"/>
    </source>
</evidence>
<reference evidence="1" key="2">
    <citation type="submission" date="2020-09" db="EMBL/GenBank/DDBJ databases">
        <authorList>
            <person name="Sun Q."/>
            <person name="Ohkuma M."/>
        </authorList>
    </citation>
    <scope>NUCLEOTIDE SEQUENCE</scope>
    <source>
        <strain evidence="1">JCM 15325</strain>
    </source>
</reference>
<evidence type="ECO:0000313" key="2">
    <source>
        <dbReference type="Proteomes" id="UP000654670"/>
    </source>
</evidence>
<gene>
    <name evidence="1" type="ORF">GCM10007968_26810</name>
</gene>
<dbReference type="EMBL" id="BMOK01000014">
    <property type="protein sequence ID" value="GGL61458.1"/>
    <property type="molecule type" value="Genomic_DNA"/>
</dbReference>
<accession>A0A917W4C9</accession>
<organism evidence="1 2">
    <name type="scientific">Sporolactobacillus putidus</name>
    <dbReference type="NCBI Taxonomy" id="492735"/>
    <lineage>
        <taxon>Bacteria</taxon>
        <taxon>Bacillati</taxon>
        <taxon>Bacillota</taxon>
        <taxon>Bacilli</taxon>
        <taxon>Bacillales</taxon>
        <taxon>Sporolactobacillaceae</taxon>
        <taxon>Sporolactobacillus</taxon>
    </lineage>
</organism>
<dbReference type="Pfam" id="PF14038">
    <property type="entry name" value="YqzE"/>
    <property type="match status" value="1"/>
</dbReference>
<dbReference type="RefSeq" id="WP_188804206.1">
    <property type="nucleotide sequence ID" value="NZ_BMOK01000014.1"/>
</dbReference>
<dbReference type="AlphaFoldDB" id="A0A917W4C9"/>
<reference evidence="1" key="1">
    <citation type="journal article" date="2014" name="Int. J. Syst. Evol. Microbiol.">
        <title>Complete genome sequence of Corynebacterium casei LMG S-19264T (=DSM 44701T), isolated from a smear-ripened cheese.</title>
        <authorList>
            <consortium name="US DOE Joint Genome Institute (JGI-PGF)"/>
            <person name="Walter F."/>
            <person name="Albersmeier A."/>
            <person name="Kalinowski J."/>
            <person name="Ruckert C."/>
        </authorList>
    </citation>
    <scope>NUCLEOTIDE SEQUENCE</scope>
    <source>
        <strain evidence="1">JCM 15325</strain>
    </source>
</reference>
<evidence type="ECO:0000313" key="1">
    <source>
        <dbReference type="EMBL" id="GGL61458.1"/>
    </source>
</evidence>
<dbReference type="InterPro" id="IPR025622">
    <property type="entry name" value="YqzE"/>
</dbReference>
<proteinExistence type="predicted"/>
<dbReference type="Proteomes" id="UP000654670">
    <property type="component" value="Unassembled WGS sequence"/>
</dbReference>
<comment type="caution">
    <text evidence="1">The sequence shown here is derived from an EMBL/GenBank/DDBJ whole genome shotgun (WGS) entry which is preliminary data.</text>
</comment>
<name>A0A917W4C9_9BACL</name>
<keyword evidence="2" id="KW-1185">Reference proteome</keyword>